<dbReference type="Pfam" id="PF06713">
    <property type="entry name" value="bPH_4"/>
    <property type="match status" value="1"/>
</dbReference>
<feature type="domain" description="Uncharacterized protein YyaB-like PH" evidence="2">
    <location>
        <begin position="63"/>
        <end position="136"/>
    </location>
</feature>
<comment type="caution">
    <text evidence="3">The sequence shown here is derived from an EMBL/GenBank/DDBJ whole genome shotgun (WGS) entry which is preliminary data.</text>
</comment>
<keyword evidence="1" id="KW-0472">Membrane</keyword>
<dbReference type="Proteomes" id="UP000581688">
    <property type="component" value="Unassembled WGS sequence"/>
</dbReference>
<protein>
    <recommendedName>
        <fullName evidence="2">Uncharacterized protein YyaB-like PH domain-containing protein</fullName>
    </recommendedName>
</protein>
<accession>A0A841Q6L0</accession>
<dbReference type="EMBL" id="JACHGH010000007">
    <property type="protein sequence ID" value="MBB6454159.1"/>
    <property type="molecule type" value="Genomic_DNA"/>
</dbReference>
<keyword evidence="1" id="KW-0812">Transmembrane</keyword>
<evidence type="ECO:0000256" key="1">
    <source>
        <dbReference type="SAM" id="Phobius"/>
    </source>
</evidence>
<keyword evidence="1" id="KW-1133">Transmembrane helix</keyword>
<dbReference type="InterPro" id="IPR009589">
    <property type="entry name" value="PH_YyaB-like"/>
</dbReference>
<feature type="transmembrane region" description="Helical" evidence="1">
    <location>
        <begin position="40"/>
        <end position="61"/>
    </location>
</feature>
<evidence type="ECO:0000313" key="3">
    <source>
        <dbReference type="EMBL" id="MBB6454159.1"/>
    </source>
</evidence>
<evidence type="ECO:0000259" key="2">
    <source>
        <dbReference type="Pfam" id="PF06713"/>
    </source>
</evidence>
<sequence length="151" mass="17468">MNFPSKKDIWFFLIFWGIILSIILIYIFNSDPVGMQLITYNSVLGYIIAALIIGLLLWIWFGTGYMVEEGFIKVQFGPFRSAVRIEEIKKISKIKSPFTAPALSVDRLEILYGKYKVMNISPKNVNEFIRLLVTENPHIQIDKNLSNYNNN</sequence>
<dbReference type="AlphaFoldDB" id="A0A841Q6L0"/>
<dbReference type="RefSeq" id="WP_174496747.1">
    <property type="nucleotide sequence ID" value="NZ_CADDWK010000009.1"/>
</dbReference>
<name>A0A841Q6L0_9BACI</name>
<feature type="transmembrane region" description="Helical" evidence="1">
    <location>
        <begin position="9"/>
        <end position="28"/>
    </location>
</feature>
<keyword evidence="4" id="KW-1185">Reference proteome</keyword>
<evidence type="ECO:0000313" key="4">
    <source>
        <dbReference type="Proteomes" id="UP000581688"/>
    </source>
</evidence>
<organism evidence="3 4">
    <name type="scientific">Salirhabdus euzebyi</name>
    <dbReference type="NCBI Taxonomy" id="394506"/>
    <lineage>
        <taxon>Bacteria</taxon>
        <taxon>Bacillati</taxon>
        <taxon>Bacillota</taxon>
        <taxon>Bacilli</taxon>
        <taxon>Bacillales</taxon>
        <taxon>Bacillaceae</taxon>
        <taxon>Salirhabdus</taxon>
    </lineage>
</organism>
<reference evidence="3 4" key="1">
    <citation type="submission" date="2020-08" db="EMBL/GenBank/DDBJ databases">
        <title>Genomic Encyclopedia of Type Strains, Phase IV (KMG-IV): sequencing the most valuable type-strain genomes for metagenomic binning, comparative biology and taxonomic classification.</title>
        <authorList>
            <person name="Goeker M."/>
        </authorList>
    </citation>
    <scope>NUCLEOTIDE SEQUENCE [LARGE SCALE GENOMIC DNA]</scope>
    <source>
        <strain evidence="3 4">DSM 19612</strain>
    </source>
</reference>
<gene>
    <name evidence="3" type="ORF">HNQ94_002610</name>
</gene>
<dbReference type="GO" id="GO:0030153">
    <property type="term" value="P:bacteriocin immunity"/>
    <property type="evidence" value="ECO:0007669"/>
    <property type="project" value="InterPro"/>
</dbReference>
<proteinExistence type="predicted"/>